<organism evidence="8 9">
    <name type="scientific">Candidatus Raskinella chloraquaticus</name>
    <dbReference type="NCBI Taxonomy" id="1951219"/>
    <lineage>
        <taxon>Bacteria</taxon>
        <taxon>Pseudomonadati</taxon>
        <taxon>Pseudomonadota</taxon>
        <taxon>Alphaproteobacteria</taxon>
        <taxon>Hyphomicrobiales</taxon>
        <taxon>Phreatobacteraceae</taxon>
        <taxon>Candidatus Raskinella</taxon>
    </lineage>
</organism>
<dbReference type="Pfam" id="PF02417">
    <property type="entry name" value="Chromate_transp"/>
    <property type="match status" value="2"/>
</dbReference>
<keyword evidence="3" id="KW-1003">Cell membrane</keyword>
<evidence type="ECO:0000313" key="9">
    <source>
        <dbReference type="Proteomes" id="UP000192872"/>
    </source>
</evidence>
<evidence type="ECO:0000256" key="3">
    <source>
        <dbReference type="ARBA" id="ARBA00022475"/>
    </source>
</evidence>
<evidence type="ECO:0000256" key="5">
    <source>
        <dbReference type="ARBA" id="ARBA00022989"/>
    </source>
</evidence>
<feature type="transmembrane region" description="Helical" evidence="7">
    <location>
        <begin position="420"/>
        <end position="438"/>
    </location>
</feature>
<comment type="similarity">
    <text evidence="2">Belongs to the chromate ion transporter (CHR) (TC 2.A.51) family.</text>
</comment>
<protein>
    <recommendedName>
        <fullName evidence="10">Chromate transporter</fullName>
    </recommendedName>
</protein>
<dbReference type="PANTHER" id="PTHR33567">
    <property type="entry name" value="CHROMATE ION TRANSPORTER (EUROFUNG)"/>
    <property type="match status" value="1"/>
</dbReference>
<dbReference type="NCBIfam" id="TIGR00937">
    <property type="entry name" value="2A51"/>
    <property type="match status" value="1"/>
</dbReference>
<evidence type="ECO:0000313" key="8">
    <source>
        <dbReference type="EMBL" id="OQW53936.1"/>
    </source>
</evidence>
<accession>A0A1W9I2F1</accession>
<dbReference type="Proteomes" id="UP000192872">
    <property type="component" value="Unassembled WGS sequence"/>
</dbReference>
<feature type="transmembrane region" description="Helical" evidence="7">
    <location>
        <begin position="207"/>
        <end position="229"/>
    </location>
</feature>
<feature type="transmembrane region" description="Helical" evidence="7">
    <location>
        <begin position="391"/>
        <end position="415"/>
    </location>
</feature>
<proteinExistence type="inferred from homology"/>
<dbReference type="AlphaFoldDB" id="A0A1W9I2F1"/>
<dbReference type="InterPro" id="IPR003370">
    <property type="entry name" value="Chromate_transpt"/>
</dbReference>
<comment type="caution">
    <text evidence="8">The sequence shown here is derived from an EMBL/GenBank/DDBJ whole genome shotgun (WGS) entry which is preliminary data.</text>
</comment>
<evidence type="ECO:0000256" key="4">
    <source>
        <dbReference type="ARBA" id="ARBA00022692"/>
    </source>
</evidence>
<keyword evidence="6 7" id="KW-0472">Membrane</keyword>
<evidence type="ECO:0000256" key="1">
    <source>
        <dbReference type="ARBA" id="ARBA00004651"/>
    </source>
</evidence>
<evidence type="ECO:0008006" key="10">
    <source>
        <dbReference type="Google" id="ProtNLM"/>
    </source>
</evidence>
<dbReference type="GO" id="GO:0005886">
    <property type="term" value="C:plasma membrane"/>
    <property type="evidence" value="ECO:0007669"/>
    <property type="project" value="UniProtKB-SubCell"/>
</dbReference>
<evidence type="ECO:0000256" key="6">
    <source>
        <dbReference type="ARBA" id="ARBA00023136"/>
    </source>
</evidence>
<dbReference type="PANTHER" id="PTHR33567:SF3">
    <property type="entry name" value="CHROMATE ION TRANSPORTER (EUROFUNG)"/>
    <property type="match status" value="1"/>
</dbReference>
<feature type="transmembrane region" description="Helical" evidence="7">
    <location>
        <begin position="118"/>
        <end position="139"/>
    </location>
</feature>
<dbReference type="InterPro" id="IPR014047">
    <property type="entry name" value="Chr_Tranpt_l_chain"/>
</dbReference>
<dbReference type="GO" id="GO:0015109">
    <property type="term" value="F:chromate transmembrane transporter activity"/>
    <property type="evidence" value="ECO:0007669"/>
    <property type="project" value="InterPro"/>
</dbReference>
<sequence>MDAFSANSTTAEPSFRDLVATFTKIGFISFGGAAGQIAMMHKIIVEEKKWLDEERYIHALNYCTLLPGPEAQQLATYIGWLMHGVRGGLAAGILFVVPGAVMMLALSFLYALGSGLDVIDGLFFGIKAAVLAIVVHALLKIARRGLKSWPYYVLAGAALGAILLLDLPFPLIIASAAVIGALIAARTAPVSPAMAVDPAPPGRARRAFQAALVCLIAWWAPVALAALLLGSHHVLVDIGLFFSKLAVVTFGGAYAVLAYLAQAGVDKGWVDAREMIDGLGLAETTPGPTILVNQFVAFLGVWRASAPLPPLAGAALGALMASWVTFAPSFLWIFAGAPFVEDVRRNRHLAGALSGITAAVVGVIAFITLWFSLNVLFREVGEGHAGVVRYFWVHLASLDVAAAALALLAVILLFVLHRGIMTTVGIVAVLGMILRLLHLG</sequence>
<keyword evidence="4 7" id="KW-0812">Transmembrane</keyword>
<feature type="transmembrane region" description="Helical" evidence="7">
    <location>
        <begin position="151"/>
        <end position="184"/>
    </location>
</feature>
<evidence type="ECO:0000256" key="7">
    <source>
        <dbReference type="SAM" id="Phobius"/>
    </source>
</evidence>
<evidence type="ECO:0000256" key="2">
    <source>
        <dbReference type="ARBA" id="ARBA00005262"/>
    </source>
</evidence>
<feature type="transmembrane region" description="Helical" evidence="7">
    <location>
        <begin position="349"/>
        <end position="371"/>
    </location>
</feature>
<dbReference type="EMBL" id="LWDL01000005">
    <property type="protein sequence ID" value="OQW53936.1"/>
    <property type="molecule type" value="Genomic_DNA"/>
</dbReference>
<feature type="transmembrane region" description="Helical" evidence="7">
    <location>
        <begin position="89"/>
        <end position="112"/>
    </location>
</feature>
<gene>
    <name evidence="8" type="ORF">A4S15_00355</name>
</gene>
<dbReference type="RefSeq" id="WP_376802129.1">
    <property type="nucleotide sequence ID" value="NZ_DBNB01000034.1"/>
</dbReference>
<keyword evidence="5 7" id="KW-1133">Transmembrane helix</keyword>
<dbReference type="PIRSF" id="PIRSF004810">
    <property type="entry name" value="ChrA"/>
    <property type="match status" value="1"/>
</dbReference>
<dbReference type="STRING" id="1827387.A4S15_00355"/>
<feature type="transmembrane region" description="Helical" evidence="7">
    <location>
        <begin position="241"/>
        <end position="261"/>
    </location>
</feature>
<feature type="transmembrane region" description="Helical" evidence="7">
    <location>
        <begin position="311"/>
        <end position="337"/>
    </location>
</feature>
<reference evidence="8 9" key="1">
    <citation type="journal article" date="2017" name="Water Res.">
        <title>Comammox in drinking water systems.</title>
        <authorList>
            <person name="Wang Y."/>
            <person name="Ma L."/>
            <person name="Mao Y."/>
            <person name="Jiang X."/>
            <person name="Xia Y."/>
            <person name="Yu K."/>
            <person name="Li B."/>
            <person name="Zhang T."/>
        </authorList>
    </citation>
    <scope>NUCLEOTIDE SEQUENCE [LARGE SCALE GENOMIC DNA]</scope>
    <source>
        <strain evidence="8">SG_bin8</strain>
    </source>
</reference>
<name>A0A1W9I2F1_9HYPH</name>
<comment type="subcellular location">
    <subcellularLocation>
        <location evidence="1">Cell membrane</location>
        <topology evidence="1">Multi-pass membrane protein</topology>
    </subcellularLocation>
</comment>